<dbReference type="OrthoDB" id="247722at2157"/>
<dbReference type="KEGG" id="hlo:J0X27_00640"/>
<dbReference type="Proteomes" id="UP000663191">
    <property type="component" value="Chromosome"/>
</dbReference>
<gene>
    <name evidence="2" type="ORF">J0X27_00640</name>
</gene>
<dbReference type="InterPro" id="IPR055768">
    <property type="entry name" value="DUF7344"/>
</dbReference>
<name>A0A8A2UAC3_9EURY</name>
<feature type="domain" description="DUF7344" evidence="1">
    <location>
        <begin position="28"/>
        <end position="104"/>
    </location>
</feature>
<dbReference type="AlphaFoldDB" id="A0A8A2UAC3"/>
<proteinExistence type="predicted"/>
<sequence>MGYDHNMVDISALQSASGEMAVDDVIRTLGNRHARNAIIYLHDHPRATFDELADVLAASEASSDETISTPADRERIRIQLYHAILPRLAEVGFVRFDSETNTVTDTTIPKPVVDALGIGD</sequence>
<reference evidence="2 3" key="1">
    <citation type="journal article" date="2006" name="Int. J. Syst. Evol. Microbiol.">
        <title>Haloterrigena longa sp. nov. and Haloterrigena limicola sp. nov., extremely halophilic archaea isolated from a salt lake.</title>
        <authorList>
            <person name="Cui H.L."/>
            <person name="Tohty D."/>
            <person name="Zhou P.J."/>
            <person name="Liu S.J."/>
        </authorList>
    </citation>
    <scope>NUCLEOTIDE SEQUENCE [LARGE SCALE GENOMIC DNA]</scope>
    <source>
        <strain evidence="2 3">ABH32</strain>
    </source>
</reference>
<dbReference type="EMBL" id="CP071463">
    <property type="protein sequence ID" value="QSW85392.1"/>
    <property type="molecule type" value="Genomic_DNA"/>
</dbReference>
<dbReference type="GeneID" id="63182206"/>
<organism evidence="2 3">
    <name type="scientific">Natrinema longum</name>
    <dbReference type="NCBI Taxonomy" id="370324"/>
    <lineage>
        <taxon>Archaea</taxon>
        <taxon>Methanobacteriati</taxon>
        <taxon>Methanobacteriota</taxon>
        <taxon>Stenosarchaea group</taxon>
        <taxon>Halobacteria</taxon>
        <taxon>Halobacteriales</taxon>
        <taxon>Natrialbaceae</taxon>
        <taxon>Natrinema</taxon>
    </lineage>
</organism>
<keyword evidence="3" id="KW-1185">Reference proteome</keyword>
<dbReference type="Pfam" id="PF24035">
    <property type="entry name" value="DUF7344"/>
    <property type="match status" value="1"/>
</dbReference>
<evidence type="ECO:0000259" key="1">
    <source>
        <dbReference type="Pfam" id="PF24035"/>
    </source>
</evidence>
<evidence type="ECO:0000313" key="3">
    <source>
        <dbReference type="Proteomes" id="UP000663191"/>
    </source>
</evidence>
<evidence type="ECO:0000313" key="2">
    <source>
        <dbReference type="EMBL" id="QSW85392.1"/>
    </source>
</evidence>
<protein>
    <recommendedName>
        <fullName evidence="1">DUF7344 domain-containing protein</fullName>
    </recommendedName>
</protein>
<accession>A0A8A2UAC3</accession>
<dbReference type="RefSeq" id="WP_207270584.1">
    <property type="nucleotide sequence ID" value="NZ_CP071463.1"/>
</dbReference>